<name>A0A0D2KJX1_HYPSF</name>
<dbReference type="EMBL" id="KN817659">
    <property type="protein sequence ID" value="KJA14957.1"/>
    <property type="molecule type" value="Genomic_DNA"/>
</dbReference>
<accession>A0A0D2KJX1</accession>
<dbReference type="AlphaFoldDB" id="A0A0D2KJX1"/>
<evidence type="ECO:0000313" key="1">
    <source>
        <dbReference type="EMBL" id="KJA14957.1"/>
    </source>
</evidence>
<sequence length="217" mass="24401">LFVCMLSVENKIDAFRSAAPPYQLSEELKTNINNYSVAVMLSVNVSAYKGGVPRNHVLDILKRYRFDLPPGIEHDLANWEKISAYVSYALTQTRSKVKKAIRESIKANTNIFTLSQAIVQSTPCRTTVQLCARVALMRAIHEECNGGEKYWNLIDARLEFIRSRAGSSASKMAKAFNEVLRLDRAKYGADDEYIIGDTITDEWQQRVDEVVAGTSDT</sequence>
<gene>
    <name evidence="1" type="ORF">HYPSUDRAFT_149710</name>
</gene>
<evidence type="ECO:0000313" key="2">
    <source>
        <dbReference type="Proteomes" id="UP000054270"/>
    </source>
</evidence>
<proteinExistence type="predicted"/>
<keyword evidence="2" id="KW-1185">Reference proteome</keyword>
<reference evidence="2" key="1">
    <citation type="submission" date="2014-04" db="EMBL/GenBank/DDBJ databases">
        <title>Evolutionary Origins and Diversification of the Mycorrhizal Mutualists.</title>
        <authorList>
            <consortium name="DOE Joint Genome Institute"/>
            <consortium name="Mycorrhizal Genomics Consortium"/>
            <person name="Kohler A."/>
            <person name="Kuo A."/>
            <person name="Nagy L.G."/>
            <person name="Floudas D."/>
            <person name="Copeland A."/>
            <person name="Barry K.W."/>
            <person name="Cichocki N."/>
            <person name="Veneault-Fourrey C."/>
            <person name="LaButti K."/>
            <person name="Lindquist E.A."/>
            <person name="Lipzen A."/>
            <person name="Lundell T."/>
            <person name="Morin E."/>
            <person name="Murat C."/>
            <person name="Riley R."/>
            <person name="Ohm R."/>
            <person name="Sun H."/>
            <person name="Tunlid A."/>
            <person name="Henrissat B."/>
            <person name="Grigoriev I.V."/>
            <person name="Hibbett D.S."/>
            <person name="Martin F."/>
        </authorList>
    </citation>
    <scope>NUCLEOTIDE SEQUENCE [LARGE SCALE GENOMIC DNA]</scope>
    <source>
        <strain evidence="2">FD-334 SS-4</strain>
    </source>
</reference>
<dbReference type="OMA" id="AIHEECN"/>
<dbReference type="Proteomes" id="UP000054270">
    <property type="component" value="Unassembled WGS sequence"/>
</dbReference>
<protein>
    <submittedName>
        <fullName evidence="1">Uncharacterized protein</fullName>
    </submittedName>
</protein>
<dbReference type="OrthoDB" id="3236341at2759"/>
<organism evidence="1 2">
    <name type="scientific">Hypholoma sublateritium (strain FD-334 SS-4)</name>
    <dbReference type="NCBI Taxonomy" id="945553"/>
    <lineage>
        <taxon>Eukaryota</taxon>
        <taxon>Fungi</taxon>
        <taxon>Dikarya</taxon>
        <taxon>Basidiomycota</taxon>
        <taxon>Agaricomycotina</taxon>
        <taxon>Agaricomycetes</taxon>
        <taxon>Agaricomycetidae</taxon>
        <taxon>Agaricales</taxon>
        <taxon>Agaricineae</taxon>
        <taxon>Strophariaceae</taxon>
        <taxon>Hypholoma</taxon>
    </lineage>
</organism>
<feature type="non-terminal residue" evidence="1">
    <location>
        <position position="1"/>
    </location>
</feature>